<dbReference type="Pfam" id="PF18738">
    <property type="entry name" value="HEPN_DZIP3"/>
    <property type="match status" value="1"/>
</dbReference>
<sequence length="229" mass="25979">MELPAIPETDPKTEVISNGHTLPDGDSLVTTREREALGRVCWLLHEAGTLALRTTFDSIHPPLYLPEHLQHMHVKSLLQRLRQQDIISEVQWRQLYPPRKRKKKFTVTSQKFDTKVLVVMLQTCCHLSPPYPHGWHVAPLPTDSSLSADIVRLQLKLQEVGALGGLRKEEHPVVWQQAVHILQNLGNQEVKVKIQRIEKEALPSELSSKYIALIKQAWAPAESQVSLSS</sequence>
<dbReference type="EMBL" id="BMAT01008726">
    <property type="protein sequence ID" value="GFR91294.1"/>
    <property type="molecule type" value="Genomic_DNA"/>
</dbReference>
<accession>A0AAV4H0R3</accession>
<keyword evidence="3" id="KW-1185">Reference proteome</keyword>
<reference evidence="2 3" key="1">
    <citation type="journal article" date="2021" name="Elife">
        <title>Chloroplast acquisition without the gene transfer in kleptoplastic sea slugs, Plakobranchus ocellatus.</title>
        <authorList>
            <person name="Maeda T."/>
            <person name="Takahashi S."/>
            <person name="Yoshida T."/>
            <person name="Shimamura S."/>
            <person name="Takaki Y."/>
            <person name="Nagai Y."/>
            <person name="Toyoda A."/>
            <person name="Suzuki Y."/>
            <person name="Arimoto A."/>
            <person name="Ishii H."/>
            <person name="Satoh N."/>
            <person name="Nishiyama T."/>
            <person name="Hasebe M."/>
            <person name="Maruyama T."/>
            <person name="Minagawa J."/>
            <person name="Obokata J."/>
            <person name="Shigenobu S."/>
        </authorList>
    </citation>
    <scope>NUCLEOTIDE SEQUENCE [LARGE SCALE GENOMIC DNA]</scope>
</reference>
<protein>
    <submittedName>
        <fullName evidence="2">E3 ubiquitin-protein ligase DZIP3</fullName>
    </submittedName>
</protein>
<dbReference type="Proteomes" id="UP000762676">
    <property type="component" value="Unassembled WGS sequence"/>
</dbReference>
<feature type="domain" description="DZIP3-like HEPN" evidence="1">
    <location>
        <begin position="65"/>
        <end position="209"/>
    </location>
</feature>
<evidence type="ECO:0000313" key="3">
    <source>
        <dbReference type="Proteomes" id="UP000762676"/>
    </source>
</evidence>
<proteinExistence type="predicted"/>
<organism evidence="2 3">
    <name type="scientific">Elysia marginata</name>
    <dbReference type="NCBI Taxonomy" id="1093978"/>
    <lineage>
        <taxon>Eukaryota</taxon>
        <taxon>Metazoa</taxon>
        <taxon>Spiralia</taxon>
        <taxon>Lophotrochozoa</taxon>
        <taxon>Mollusca</taxon>
        <taxon>Gastropoda</taxon>
        <taxon>Heterobranchia</taxon>
        <taxon>Euthyneura</taxon>
        <taxon>Panpulmonata</taxon>
        <taxon>Sacoglossa</taxon>
        <taxon>Placobranchoidea</taxon>
        <taxon>Plakobranchidae</taxon>
        <taxon>Elysia</taxon>
    </lineage>
</organism>
<gene>
    <name evidence="2" type="ORF">ElyMa_004324200</name>
</gene>
<name>A0AAV4H0R3_9GAST</name>
<dbReference type="AlphaFoldDB" id="A0AAV4H0R3"/>
<evidence type="ECO:0000259" key="1">
    <source>
        <dbReference type="Pfam" id="PF18738"/>
    </source>
</evidence>
<comment type="caution">
    <text evidence="2">The sequence shown here is derived from an EMBL/GenBank/DDBJ whole genome shotgun (WGS) entry which is preliminary data.</text>
</comment>
<dbReference type="InterPro" id="IPR041249">
    <property type="entry name" value="HEPN_DZIP3"/>
</dbReference>
<evidence type="ECO:0000313" key="2">
    <source>
        <dbReference type="EMBL" id="GFR91294.1"/>
    </source>
</evidence>